<keyword evidence="3" id="KW-0762">Sugar transport</keyword>
<dbReference type="GO" id="GO:0016301">
    <property type="term" value="F:kinase activity"/>
    <property type="evidence" value="ECO:0007669"/>
    <property type="project" value="UniProtKB-KW"/>
</dbReference>
<dbReference type="PANTHER" id="PTHR30505">
    <property type="entry name" value="FRUCTOSE-LIKE PERMEASE"/>
    <property type="match status" value="1"/>
</dbReference>
<keyword evidence="6" id="KW-0418">Kinase</keyword>
<sequence length="102" mass="11262">MYIVGVTSCSTGIAHTYMAAEAIKKAAKKLGYKAKVETQGSIGIENKLSKTDIEGADLIIIATDVSMREPERFQGHKVFNCSTEKFIKNRDQALQEAIEFFS</sequence>
<feature type="domain" description="PTS EIIB type-2" evidence="7">
    <location>
        <begin position="1"/>
        <end position="99"/>
    </location>
</feature>
<dbReference type="GO" id="GO:0009401">
    <property type="term" value="P:phosphoenolpyruvate-dependent sugar phosphotransferase system"/>
    <property type="evidence" value="ECO:0007669"/>
    <property type="project" value="UniProtKB-KW"/>
</dbReference>
<dbReference type="AlphaFoldDB" id="A0A645EXH4"/>
<comment type="caution">
    <text evidence="8">The sequence shown here is derived from an EMBL/GenBank/DDBJ whole genome shotgun (WGS) entry which is preliminary data.</text>
</comment>
<dbReference type="InterPro" id="IPR003501">
    <property type="entry name" value="PTS_EIIB_2/3"/>
</dbReference>
<evidence type="ECO:0000256" key="1">
    <source>
        <dbReference type="ARBA" id="ARBA00022448"/>
    </source>
</evidence>
<dbReference type="InterPro" id="IPR036095">
    <property type="entry name" value="PTS_EIIB-like_sf"/>
</dbReference>
<accession>A0A645EXH4</accession>
<dbReference type="NCBIfam" id="TIGR00829">
    <property type="entry name" value="FRU"/>
    <property type="match status" value="1"/>
</dbReference>
<protein>
    <submittedName>
        <fullName evidence="8">PTS system mannose-specific EIIBCA component</fullName>
    </submittedName>
</protein>
<proteinExistence type="predicted"/>
<reference evidence="8" key="1">
    <citation type="submission" date="2019-08" db="EMBL/GenBank/DDBJ databases">
        <authorList>
            <person name="Kucharzyk K."/>
            <person name="Murdoch R.W."/>
            <person name="Higgins S."/>
            <person name="Loffler F."/>
        </authorList>
    </citation>
    <scope>NUCLEOTIDE SEQUENCE</scope>
</reference>
<evidence type="ECO:0000256" key="2">
    <source>
        <dbReference type="ARBA" id="ARBA00022553"/>
    </source>
</evidence>
<evidence type="ECO:0000256" key="3">
    <source>
        <dbReference type="ARBA" id="ARBA00022597"/>
    </source>
</evidence>
<gene>
    <name evidence="8" type="primary">manP_10</name>
    <name evidence="8" type="ORF">SDC9_153967</name>
</gene>
<dbReference type="GO" id="GO:0090563">
    <property type="term" value="F:protein-phosphocysteine-sugar phosphotransferase activity"/>
    <property type="evidence" value="ECO:0007669"/>
    <property type="project" value="TreeGrafter"/>
</dbReference>
<evidence type="ECO:0000256" key="4">
    <source>
        <dbReference type="ARBA" id="ARBA00022679"/>
    </source>
</evidence>
<dbReference type="InterPro" id="IPR050864">
    <property type="entry name" value="Bacterial_PTS_Sugar_Transport"/>
</dbReference>
<evidence type="ECO:0000256" key="5">
    <source>
        <dbReference type="ARBA" id="ARBA00022683"/>
    </source>
</evidence>
<dbReference type="InterPro" id="IPR003353">
    <property type="entry name" value="PTS_IIB_fruc"/>
</dbReference>
<name>A0A645EXH4_9ZZZZ</name>
<dbReference type="Pfam" id="PF02302">
    <property type="entry name" value="PTS_IIB"/>
    <property type="match status" value="1"/>
</dbReference>
<keyword evidence="1" id="KW-0813">Transport</keyword>
<dbReference type="PROSITE" id="PS51099">
    <property type="entry name" value="PTS_EIIB_TYPE_2"/>
    <property type="match status" value="1"/>
</dbReference>
<dbReference type="EMBL" id="VSSQ01052643">
    <property type="protein sequence ID" value="MPN06711.1"/>
    <property type="molecule type" value="Genomic_DNA"/>
</dbReference>
<keyword evidence="4" id="KW-0808">Transferase</keyword>
<dbReference type="FunFam" id="3.40.50.2300:FF:000014">
    <property type="entry name" value="PTS system fructose-like transporter subunit IIB"/>
    <property type="match status" value="1"/>
</dbReference>
<evidence type="ECO:0000313" key="8">
    <source>
        <dbReference type="EMBL" id="MPN06711.1"/>
    </source>
</evidence>
<dbReference type="Gene3D" id="3.40.50.2300">
    <property type="match status" value="1"/>
</dbReference>
<organism evidence="8">
    <name type="scientific">bioreactor metagenome</name>
    <dbReference type="NCBI Taxonomy" id="1076179"/>
    <lineage>
        <taxon>unclassified sequences</taxon>
        <taxon>metagenomes</taxon>
        <taxon>ecological metagenomes</taxon>
    </lineage>
</organism>
<dbReference type="GO" id="GO:0005886">
    <property type="term" value="C:plasma membrane"/>
    <property type="evidence" value="ECO:0007669"/>
    <property type="project" value="TreeGrafter"/>
</dbReference>
<keyword evidence="2" id="KW-0597">Phosphoprotein</keyword>
<dbReference type="InterPro" id="IPR013011">
    <property type="entry name" value="PTS_EIIB_2"/>
</dbReference>
<dbReference type="PANTHER" id="PTHR30505:SF0">
    <property type="entry name" value="FRUCTOSE-LIKE PTS SYSTEM EIIBC COMPONENT-RELATED"/>
    <property type="match status" value="1"/>
</dbReference>
<evidence type="ECO:0000259" key="7">
    <source>
        <dbReference type="PROSITE" id="PS51099"/>
    </source>
</evidence>
<keyword evidence="5" id="KW-0598">Phosphotransferase system</keyword>
<evidence type="ECO:0000256" key="6">
    <source>
        <dbReference type="ARBA" id="ARBA00022777"/>
    </source>
</evidence>
<dbReference type="GO" id="GO:0022877">
    <property type="term" value="F:protein-N(PI)-phosphohistidine-fructose phosphotransferase system transporter activity"/>
    <property type="evidence" value="ECO:0007669"/>
    <property type="project" value="InterPro"/>
</dbReference>
<dbReference type="SUPFAM" id="SSF52794">
    <property type="entry name" value="PTS system IIB component-like"/>
    <property type="match status" value="1"/>
</dbReference>
<dbReference type="CDD" id="cd05569">
    <property type="entry name" value="PTS_IIB_fructose"/>
    <property type="match status" value="1"/>
</dbReference>